<sequence length="76" mass="9003">MAKKENKFDILNGEKNSFVKEASQTVNTPKKTVQKTTIDLTQEEYEFLKRQKEENGMTTRGIIRMLLRDYMNKMNK</sequence>
<dbReference type="RefSeq" id="WP_137660947.1">
    <property type="nucleotide sequence ID" value="NZ_BJCQ01000027.1"/>
</dbReference>
<organism evidence="1 2">
    <name type="scientific">Veillonella tobetsuensis</name>
    <dbReference type="NCBI Taxonomy" id="1110546"/>
    <lineage>
        <taxon>Bacteria</taxon>
        <taxon>Bacillati</taxon>
        <taxon>Bacillota</taxon>
        <taxon>Negativicutes</taxon>
        <taxon>Veillonellales</taxon>
        <taxon>Veillonellaceae</taxon>
        <taxon>Veillonella</taxon>
    </lineage>
</organism>
<dbReference type="Proteomes" id="UP000300381">
    <property type="component" value="Unassembled WGS sequence"/>
</dbReference>
<proteinExistence type="predicted"/>
<accession>A0A480B1Q1</accession>
<reference evidence="1 2" key="1">
    <citation type="submission" date="2019-03" db="EMBL/GenBank/DDBJ databases">
        <title>Draft genome sequences of two Veillonella tobetsuensis clinical isolates from intraoperative bronchial fluids of elderly patients with pulmonary carcinoma.</title>
        <authorList>
            <person name="Akiyama T."/>
        </authorList>
    </citation>
    <scope>NUCLEOTIDE SEQUENCE [LARGE SCALE GENOMIC DNA]</scope>
    <source>
        <strain evidence="1 2">PAGU 1578</strain>
    </source>
</reference>
<evidence type="ECO:0000313" key="2">
    <source>
        <dbReference type="Proteomes" id="UP000300381"/>
    </source>
</evidence>
<protein>
    <submittedName>
        <fullName evidence="1">Uncharacterized protein</fullName>
    </submittedName>
</protein>
<dbReference type="AlphaFoldDB" id="A0A480B1Q1"/>
<gene>
    <name evidence="1" type="ORF">PAGU1578_12550</name>
</gene>
<comment type="caution">
    <text evidence="1">The sequence shown here is derived from an EMBL/GenBank/DDBJ whole genome shotgun (WGS) entry which is preliminary data.</text>
</comment>
<dbReference type="EMBL" id="BJCQ01000027">
    <property type="protein sequence ID" value="GCL67634.1"/>
    <property type="molecule type" value="Genomic_DNA"/>
</dbReference>
<name>A0A480B1Q1_9FIRM</name>
<evidence type="ECO:0000313" key="1">
    <source>
        <dbReference type="EMBL" id="GCL67634.1"/>
    </source>
</evidence>